<dbReference type="Proteomes" id="UP000244817">
    <property type="component" value="Unassembled WGS sequence"/>
</dbReference>
<organism evidence="8 9">
    <name type="scientific">Thalassorhabdomicrobium marinisediminis</name>
    <dbReference type="NCBI Taxonomy" id="2170577"/>
    <lineage>
        <taxon>Bacteria</taxon>
        <taxon>Pseudomonadati</taxon>
        <taxon>Pseudomonadota</taxon>
        <taxon>Alphaproteobacteria</taxon>
        <taxon>Rhodobacterales</taxon>
        <taxon>Paracoccaceae</taxon>
        <taxon>Thalassorhabdomicrobium</taxon>
    </lineage>
</organism>
<dbReference type="InterPro" id="IPR036909">
    <property type="entry name" value="Cyt_c-like_dom_sf"/>
</dbReference>
<feature type="domain" description="Cytochrome c" evidence="7">
    <location>
        <begin position="153"/>
        <end position="236"/>
    </location>
</feature>
<evidence type="ECO:0000256" key="4">
    <source>
        <dbReference type="ARBA" id="ARBA00022982"/>
    </source>
</evidence>
<sequence>MRQVLWTLATLAGLAVLGAAAVIGFGLYNTSARGAHLPGIGWALHTTFKQSVRLRAPATEEVPADLRHPDRAALGALHYQNACAFCHGFPDAARPATAMAMNPRPPHVTEAVADWDARHMGWIVQEGVKMSGMPHWPAEGREDEVWSVVSYLMAIKEGTELPPRPASATCTACHGEDGDTTNAYIPRLDLLTPDQIAQALRHYRSGARESGIMAAVARDLEDAEIARAARAFGRSDPAPAPIPDPEAPAALLATRGTGDVPACTACHGPERDAEAPIAPVITGQNEGYLRAQLRLWRDGARGGGVRAELMRKAAQDLTDAEIDNLAAFFAGLAPAEP</sequence>
<gene>
    <name evidence="8" type="ORF">DC363_14920</name>
</gene>
<dbReference type="GO" id="GO:0009055">
    <property type="term" value="F:electron transfer activity"/>
    <property type="evidence" value="ECO:0007669"/>
    <property type="project" value="InterPro"/>
</dbReference>
<keyword evidence="2 6" id="KW-0349">Heme</keyword>
<proteinExistence type="predicted"/>
<evidence type="ECO:0000256" key="2">
    <source>
        <dbReference type="ARBA" id="ARBA00022617"/>
    </source>
</evidence>
<dbReference type="InterPro" id="IPR009056">
    <property type="entry name" value="Cyt_c-like_dom"/>
</dbReference>
<keyword evidence="4" id="KW-0249">Electron transport</keyword>
<evidence type="ECO:0000259" key="7">
    <source>
        <dbReference type="PROSITE" id="PS51007"/>
    </source>
</evidence>
<dbReference type="Pfam" id="PF13442">
    <property type="entry name" value="Cytochrome_CBB3"/>
    <property type="match status" value="1"/>
</dbReference>
<dbReference type="InterPro" id="IPR050597">
    <property type="entry name" value="Cytochrome_c_Oxidase_Subunit"/>
</dbReference>
<dbReference type="PANTHER" id="PTHR33751">
    <property type="entry name" value="CBB3-TYPE CYTOCHROME C OXIDASE SUBUNIT FIXP"/>
    <property type="match status" value="1"/>
</dbReference>
<comment type="caution">
    <text evidence="8">The sequence shown here is derived from an EMBL/GenBank/DDBJ whole genome shotgun (WGS) entry which is preliminary data.</text>
</comment>
<dbReference type="GO" id="GO:0046872">
    <property type="term" value="F:metal ion binding"/>
    <property type="evidence" value="ECO:0007669"/>
    <property type="project" value="UniProtKB-KW"/>
</dbReference>
<keyword evidence="1" id="KW-0813">Transport</keyword>
<dbReference type="PANTHER" id="PTHR33751:SF9">
    <property type="entry name" value="CYTOCHROME C4"/>
    <property type="match status" value="1"/>
</dbReference>
<dbReference type="EMBL" id="QCYG01000010">
    <property type="protein sequence ID" value="PVA05527.1"/>
    <property type="molecule type" value="Genomic_DNA"/>
</dbReference>
<reference evidence="8 9" key="1">
    <citation type="submission" date="2018-04" db="EMBL/GenBank/DDBJ databases">
        <title>Pelagivirga bohaiensis gen. nov., sp. nov., a bacterium isolated from the Bohai Sea.</title>
        <authorList>
            <person name="Ji X."/>
        </authorList>
    </citation>
    <scope>NUCLEOTIDE SEQUENCE [LARGE SCALE GENOMIC DNA]</scope>
    <source>
        <strain evidence="8 9">BH-SD16</strain>
    </source>
</reference>
<evidence type="ECO:0000256" key="1">
    <source>
        <dbReference type="ARBA" id="ARBA00022448"/>
    </source>
</evidence>
<evidence type="ECO:0000256" key="5">
    <source>
        <dbReference type="ARBA" id="ARBA00023004"/>
    </source>
</evidence>
<feature type="domain" description="Cytochrome c" evidence="7">
    <location>
        <begin position="243"/>
        <end position="333"/>
    </location>
</feature>
<evidence type="ECO:0000256" key="6">
    <source>
        <dbReference type="PROSITE-ProRule" id="PRU00433"/>
    </source>
</evidence>
<dbReference type="GO" id="GO:0020037">
    <property type="term" value="F:heme binding"/>
    <property type="evidence" value="ECO:0007669"/>
    <property type="project" value="InterPro"/>
</dbReference>
<feature type="domain" description="Cytochrome c" evidence="7">
    <location>
        <begin position="70"/>
        <end position="156"/>
    </location>
</feature>
<keyword evidence="9" id="KW-1185">Reference proteome</keyword>
<name>A0A2T7FTM8_9RHOB</name>
<protein>
    <submittedName>
        <fullName evidence="8">Class I triheme cytochrome c</fullName>
    </submittedName>
</protein>
<dbReference type="PROSITE" id="PS51007">
    <property type="entry name" value="CYTC"/>
    <property type="match status" value="3"/>
</dbReference>
<dbReference type="RefSeq" id="WP_108641953.1">
    <property type="nucleotide sequence ID" value="NZ_QCYG01000010.1"/>
</dbReference>
<dbReference type="Gene3D" id="1.10.760.10">
    <property type="entry name" value="Cytochrome c-like domain"/>
    <property type="match status" value="3"/>
</dbReference>
<accession>A0A2T7FTM8</accession>
<keyword evidence="5 6" id="KW-0408">Iron</keyword>
<dbReference type="OrthoDB" id="9773456at2"/>
<keyword evidence="3 6" id="KW-0479">Metal-binding</keyword>
<evidence type="ECO:0000313" key="8">
    <source>
        <dbReference type="EMBL" id="PVA05527.1"/>
    </source>
</evidence>
<evidence type="ECO:0000313" key="9">
    <source>
        <dbReference type="Proteomes" id="UP000244817"/>
    </source>
</evidence>
<dbReference type="SUPFAM" id="SSF46626">
    <property type="entry name" value="Cytochrome c"/>
    <property type="match status" value="3"/>
</dbReference>
<evidence type="ECO:0000256" key="3">
    <source>
        <dbReference type="ARBA" id="ARBA00022723"/>
    </source>
</evidence>
<dbReference type="AlphaFoldDB" id="A0A2T7FTM8"/>